<dbReference type="GO" id="GO:0008914">
    <property type="term" value="F:leucyl-tRNA--protein transferase activity"/>
    <property type="evidence" value="ECO:0007669"/>
    <property type="project" value="UniProtKB-UniRule"/>
</dbReference>
<keyword evidence="3 4" id="KW-0012">Acyltransferase</keyword>
<dbReference type="GO" id="GO:0030163">
    <property type="term" value="P:protein catabolic process"/>
    <property type="evidence" value="ECO:0007669"/>
    <property type="project" value="UniProtKB-UniRule"/>
</dbReference>
<organism evidence="5 6">
    <name type="scientific">Rhodoferax antarcticus ANT.BR</name>
    <dbReference type="NCBI Taxonomy" id="1111071"/>
    <lineage>
        <taxon>Bacteria</taxon>
        <taxon>Pseudomonadati</taxon>
        <taxon>Pseudomonadota</taxon>
        <taxon>Betaproteobacteria</taxon>
        <taxon>Burkholderiales</taxon>
        <taxon>Comamonadaceae</taxon>
        <taxon>Rhodoferax</taxon>
    </lineage>
</organism>
<comment type="similarity">
    <text evidence="4">Belongs to the L/F-transferase family.</text>
</comment>
<dbReference type="InterPro" id="IPR004616">
    <property type="entry name" value="Leu/Phe-tRNA_Trfase"/>
</dbReference>
<dbReference type="InterPro" id="IPR016181">
    <property type="entry name" value="Acyl_CoA_acyltransferase"/>
</dbReference>
<sequence>MVLNPSHLRLHPSLKKRVKKFVRSPNCEIRVDSAFEAVVGACAASDRPGQSGTWIVPEMMQAYSQLHQAGLAHSVETWVNGQLVGGLYFVALGRAVFGESMFHQATDASKIALAALVAMCRTFGVPQIDCQQNTQHLASMGATELPRALFVERVTGALRQSTPDWDFSPVYWNAILTPTTAAT</sequence>
<evidence type="ECO:0000256" key="4">
    <source>
        <dbReference type="HAMAP-Rule" id="MF_00688"/>
    </source>
</evidence>
<dbReference type="EC" id="2.3.2.6" evidence="4"/>
<evidence type="ECO:0000256" key="1">
    <source>
        <dbReference type="ARBA" id="ARBA00022490"/>
    </source>
</evidence>
<dbReference type="Gene3D" id="3.40.630.70">
    <property type="entry name" value="Leucyl/phenylalanyl-tRNA-protein transferase, C-terminal domain"/>
    <property type="match status" value="1"/>
</dbReference>
<proteinExistence type="inferred from homology"/>
<dbReference type="AlphaFoldDB" id="A0A1Q8YFD5"/>
<gene>
    <name evidence="4" type="primary">aat</name>
    <name evidence="5" type="ORF">BLL52_2945</name>
</gene>
<accession>A0A1Q8YFD5</accession>
<dbReference type="Proteomes" id="UP000185911">
    <property type="component" value="Unassembled WGS sequence"/>
</dbReference>
<evidence type="ECO:0000313" key="6">
    <source>
        <dbReference type="Proteomes" id="UP000185911"/>
    </source>
</evidence>
<dbReference type="Pfam" id="PF03588">
    <property type="entry name" value="Leu_Phe_trans"/>
    <property type="match status" value="1"/>
</dbReference>
<comment type="catalytic activity">
    <reaction evidence="4">
        <text>N-terminal L-arginyl-[protein] + L-leucyl-tRNA(Leu) = N-terminal L-leucyl-L-arginyl-[protein] + tRNA(Leu) + H(+)</text>
        <dbReference type="Rhea" id="RHEA:50416"/>
        <dbReference type="Rhea" id="RHEA-COMP:9613"/>
        <dbReference type="Rhea" id="RHEA-COMP:9622"/>
        <dbReference type="Rhea" id="RHEA-COMP:12672"/>
        <dbReference type="Rhea" id="RHEA-COMP:12673"/>
        <dbReference type="ChEBI" id="CHEBI:15378"/>
        <dbReference type="ChEBI" id="CHEBI:64719"/>
        <dbReference type="ChEBI" id="CHEBI:78442"/>
        <dbReference type="ChEBI" id="CHEBI:78494"/>
        <dbReference type="ChEBI" id="CHEBI:133044"/>
        <dbReference type="EC" id="2.3.2.6"/>
    </reaction>
</comment>
<dbReference type="GO" id="GO:0005737">
    <property type="term" value="C:cytoplasm"/>
    <property type="evidence" value="ECO:0007669"/>
    <property type="project" value="UniProtKB-SubCell"/>
</dbReference>
<comment type="subcellular location">
    <subcellularLocation>
        <location evidence="4">Cytoplasm</location>
    </subcellularLocation>
</comment>
<evidence type="ECO:0000256" key="3">
    <source>
        <dbReference type="ARBA" id="ARBA00023315"/>
    </source>
</evidence>
<dbReference type="STRING" id="81479.RA876_08725"/>
<name>A0A1Q8YFD5_9BURK</name>
<dbReference type="PANTHER" id="PTHR30098">
    <property type="entry name" value="LEUCYL/PHENYLALANYL-TRNA--PROTEIN TRANSFERASE"/>
    <property type="match status" value="1"/>
</dbReference>
<keyword evidence="1 4" id="KW-0963">Cytoplasm</keyword>
<evidence type="ECO:0000313" key="5">
    <source>
        <dbReference type="EMBL" id="OLP06707.1"/>
    </source>
</evidence>
<keyword evidence="6" id="KW-1185">Reference proteome</keyword>
<comment type="function">
    <text evidence="4">Functions in the N-end rule pathway of protein degradation where it conjugates Leu, Phe and, less efficiently, Met from aminoacyl-tRNAs to the N-termini of proteins containing an N-terminal arginine or lysine.</text>
</comment>
<comment type="caution">
    <text evidence="5">The sequence shown here is derived from an EMBL/GenBank/DDBJ whole genome shotgun (WGS) entry which is preliminary data.</text>
</comment>
<dbReference type="EMBL" id="MSYM01000013">
    <property type="protein sequence ID" value="OLP06707.1"/>
    <property type="molecule type" value="Genomic_DNA"/>
</dbReference>
<comment type="catalytic activity">
    <reaction evidence="4">
        <text>N-terminal L-lysyl-[protein] + L-leucyl-tRNA(Leu) = N-terminal L-leucyl-L-lysyl-[protein] + tRNA(Leu) + H(+)</text>
        <dbReference type="Rhea" id="RHEA:12340"/>
        <dbReference type="Rhea" id="RHEA-COMP:9613"/>
        <dbReference type="Rhea" id="RHEA-COMP:9622"/>
        <dbReference type="Rhea" id="RHEA-COMP:12670"/>
        <dbReference type="Rhea" id="RHEA-COMP:12671"/>
        <dbReference type="ChEBI" id="CHEBI:15378"/>
        <dbReference type="ChEBI" id="CHEBI:65249"/>
        <dbReference type="ChEBI" id="CHEBI:78442"/>
        <dbReference type="ChEBI" id="CHEBI:78494"/>
        <dbReference type="ChEBI" id="CHEBI:133043"/>
        <dbReference type="EC" id="2.3.2.6"/>
    </reaction>
</comment>
<dbReference type="SUPFAM" id="SSF55729">
    <property type="entry name" value="Acyl-CoA N-acyltransferases (Nat)"/>
    <property type="match status" value="1"/>
</dbReference>
<dbReference type="HAMAP" id="MF_00688">
    <property type="entry name" value="Leu_Phe_trans"/>
    <property type="match status" value="1"/>
</dbReference>
<keyword evidence="2 4" id="KW-0808">Transferase</keyword>
<reference evidence="5 6" key="1">
    <citation type="submission" date="2017-01" db="EMBL/GenBank/DDBJ databases">
        <title>Genome sequence of Rhodoferax antarcticus ANT.BR, a psychrophilic purple nonsulfur bacterium from an Antarctic microbial mat.</title>
        <authorList>
            <person name="Baker J."/>
            <person name="Riester C."/>
            <person name="Skinner B."/>
            <person name="Newell A."/>
            <person name="Swingley W."/>
            <person name="Madigan M."/>
            <person name="Jung D."/>
            <person name="Asao M."/>
            <person name="Chen M."/>
            <person name="Loughlin P."/>
            <person name="Pan H."/>
            <person name="Lin S."/>
            <person name="Li N."/>
            <person name="Shaw J."/>
            <person name="Prado M."/>
            <person name="Sherman C."/>
            <person name="Li X."/>
            <person name="Tang J."/>
            <person name="Blankenship R."/>
            <person name="Zhao T."/>
            <person name="Touchman J."/>
            <person name="Sattley M."/>
        </authorList>
    </citation>
    <scope>NUCLEOTIDE SEQUENCE [LARGE SCALE GENOMIC DNA]</scope>
    <source>
        <strain evidence="5 6">ANT.BR</strain>
    </source>
</reference>
<protein>
    <recommendedName>
        <fullName evidence="4">Leucyl/phenylalanyl-tRNA--protein transferase</fullName>
        <ecNumber evidence="4">2.3.2.6</ecNumber>
    </recommendedName>
    <alternativeName>
        <fullName evidence="4">L/F-transferase</fullName>
    </alternativeName>
    <alternativeName>
        <fullName evidence="4">Leucyltransferase</fullName>
    </alternativeName>
    <alternativeName>
        <fullName evidence="4">Phenyalanyltransferase</fullName>
    </alternativeName>
</protein>
<dbReference type="PANTHER" id="PTHR30098:SF2">
    <property type="entry name" value="LEUCYL_PHENYLALANYL-TRNA--PROTEIN TRANSFERASE"/>
    <property type="match status" value="1"/>
</dbReference>
<dbReference type="InterPro" id="IPR042203">
    <property type="entry name" value="Leu/Phe-tRNA_Trfase_C"/>
</dbReference>
<comment type="catalytic activity">
    <reaction evidence="4">
        <text>L-phenylalanyl-tRNA(Phe) + an N-terminal L-alpha-aminoacyl-[protein] = an N-terminal L-phenylalanyl-L-alpha-aminoacyl-[protein] + tRNA(Phe)</text>
        <dbReference type="Rhea" id="RHEA:43632"/>
        <dbReference type="Rhea" id="RHEA-COMP:9668"/>
        <dbReference type="Rhea" id="RHEA-COMP:9699"/>
        <dbReference type="Rhea" id="RHEA-COMP:10636"/>
        <dbReference type="Rhea" id="RHEA-COMP:10637"/>
        <dbReference type="ChEBI" id="CHEBI:78442"/>
        <dbReference type="ChEBI" id="CHEBI:78531"/>
        <dbReference type="ChEBI" id="CHEBI:78597"/>
        <dbReference type="ChEBI" id="CHEBI:83561"/>
        <dbReference type="EC" id="2.3.2.6"/>
    </reaction>
</comment>
<evidence type="ECO:0000256" key="2">
    <source>
        <dbReference type="ARBA" id="ARBA00022679"/>
    </source>
</evidence>